<evidence type="ECO:0000313" key="1">
    <source>
        <dbReference type="EMBL" id="MCT2583177.1"/>
    </source>
</evidence>
<reference evidence="1 2" key="1">
    <citation type="submission" date="2021-02" db="EMBL/GenBank/DDBJ databases">
        <title>Actinophytocola xerophila sp. nov., isolated from soil of cotton cropping field.</title>
        <authorList>
            <person name="Huang R."/>
            <person name="Chen X."/>
            <person name="Ge X."/>
            <person name="Liu W."/>
        </authorList>
    </citation>
    <scope>NUCLEOTIDE SEQUENCE [LARGE SCALE GENOMIC DNA]</scope>
    <source>
        <strain evidence="1 2">S1-96</strain>
    </source>
</reference>
<dbReference type="RefSeq" id="WP_260190554.1">
    <property type="nucleotide sequence ID" value="NZ_JAFFZE010000009.1"/>
</dbReference>
<sequence>MSSDDLADDLTDEQRELREWLIGQADERGNAIVEVAAEDGVGPFTFSVGAWRRFGVPEAIVVGLPAGAGARLVDEYVRRAAEGKRFIPGVRYHDFLEGIPITFERVAKGHYFPYFGTAFLVYPEGDFPAVQLIVPTPEVVWPWHPHAPEGFARWQPLLTVSGRPESWIPGVNGP</sequence>
<evidence type="ECO:0000313" key="2">
    <source>
        <dbReference type="Proteomes" id="UP001156441"/>
    </source>
</evidence>
<dbReference type="Pfam" id="PF14081">
    <property type="entry name" value="DUF4262"/>
    <property type="match status" value="1"/>
</dbReference>
<proteinExistence type="predicted"/>
<protein>
    <submittedName>
        <fullName evidence="1">DUF4262 domain-containing protein</fullName>
    </submittedName>
</protein>
<dbReference type="InterPro" id="IPR025358">
    <property type="entry name" value="DUF4262"/>
</dbReference>
<dbReference type="Proteomes" id="UP001156441">
    <property type="component" value="Unassembled WGS sequence"/>
</dbReference>
<name>A0ABT2J5P0_9PSEU</name>
<organism evidence="1 2">
    <name type="scientific">Actinophytocola gossypii</name>
    <dbReference type="NCBI Taxonomy" id="2812003"/>
    <lineage>
        <taxon>Bacteria</taxon>
        <taxon>Bacillati</taxon>
        <taxon>Actinomycetota</taxon>
        <taxon>Actinomycetes</taxon>
        <taxon>Pseudonocardiales</taxon>
        <taxon>Pseudonocardiaceae</taxon>
    </lineage>
</organism>
<dbReference type="EMBL" id="JAFFZE010000009">
    <property type="protein sequence ID" value="MCT2583177.1"/>
    <property type="molecule type" value="Genomic_DNA"/>
</dbReference>
<comment type="caution">
    <text evidence="1">The sequence shown here is derived from an EMBL/GenBank/DDBJ whole genome shotgun (WGS) entry which is preliminary data.</text>
</comment>
<accession>A0ABT2J5P0</accession>
<gene>
    <name evidence="1" type="ORF">JT362_08630</name>
</gene>
<keyword evidence="2" id="KW-1185">Reference proteome</keyword>